<evidence type="ECO:0000313" key="5">
    <source>
        <dbReference type="RefSeq" id="XP_035664240.1"/>
    </source>
</evidence>
<dbReference type="OrthoDB" id="6145874at2759"/>
<evidence type="ECO:0000256" key="2">
    <source>
        <dbReference type="SAM" id="MobiDB-lite"/>
    </source>
</evidence>
<dbReference type="InterPro" id="IPR036056">
    <property type="entry name" value="Fibrinogen-like_C"/>
</dbReference>
<feature type="region of interest" description="Disordered" evidence="2">
    <location>
        <begin position="59"/>
        <end position="133"/>
    </location>
</feature>
<dbReference type="RefSeq" id="XP_035664240.1">
    <property type="nucleotide sequence ID" value="XM_035808347.1"/>
</dbReference>
<gene>
    <name evidence="5" type="primary">LOC118407816</name>
</gene>
<dbReference type="CDD" id="cd00087">
    <property type="entry name" value="FReD"/>
    <property type="match status" value="2"/>
</dbReference>
<dbReference type="FunFam" id="3.90.215.10:FF:000001">
    <property type="entry name" value="Tenascin isoform 1"/>
    <property type="match status" value="2"/>
</dbReference>
<dbReference type="InterPro" id="IPR008160">
    <property type="entry name" value="Collagen"/>
</dbReference>
<dbReference type="PANTHER" id="PTHR19143">
    <property type="entry name" value="FIBRINOGEN/TENASCIN/ANGIOPOEITIN"/>
    <property type="match status" value="1"/>
</dbReference>
<protein>
    <submittedName>
        <fullName evidence="5">Uncharacterized protein LOC118407816</fullName>
    </submittedName>
</protein>
<evidence type="ECO:0000256" key="1">
    <source>
        <dbReference type="ARBA" id="ARBA00023157"/>
    </source>
</evidence>
<dbReference type="AlphaFoldDB" id="A0A9J7HR55"/>
<dbReference type="GO" id="GO:0005615">
    <property type="term" value="C:extracellular space"/>
    <property type="evidence" value="ECO:0000318"/>
    <property type="project" value="GO_Central"/>
</dbReference>
<dbReference type="PROSITE" id="PS51406">
    <property type="entry name" value="FIBRINOGEN_C_2"/>
    <property type="match status" value="2"/>
</dbReference>
<dbReference type="PANTHER" id="PTHR19143:SF458">
    <property type="entry name" value="FIBRINOGEN C-TERMINAL DOMAIN-CONTAINING PROTEIN-RELATED"/>
    <property type="match status" value="1"/>
</dbReference>
<feature type="compositionally biased region" description="Low complexity" evidence="2">
    <location>
        <begin position="82"/>
        <end position="100"/>
    </location>
</feature>
<dbReference type="InterPro" id="IPR020837">
    <property type="entry name" value="Fibrinogen_CS"/>
</dbReference>
<organism evidence="4 5">
    <name type="scientific">Branchiostoma floridae</name>
    <name type="common">Florida lancelet</name>
    <name type="synonym">Amphioxus</name>
    <dbReference type="NCBI Taxonomy" id="7739"/>
    <lineage>
        <taxon>Eukaryota</taxon>
        <taxon>Metazoa</taxon>
        <taxon>Chordata</taxon>
        <taxon>Cephalochordata</taxon>
        <taxon>Leptocardii</taxon>
        <taxon>Amphioxiformes</taxon>
        <taxon>Branchiostomatidae</taxon>
        <taxon>Branchiostoma</taxon>
    </lineage>
</organism>
<name>A0A9J7HR55_BRAFL</name>
<evidence type="ECO:0000259" key="3">
    <source>
        <dbReference type="PROSITE" id="PS51406"/>
    </source>
</evidence>
<dbReference type="InterPro" id="IPR002181">
    <property type="entry name" value="Fibrinogen_a/b/g_C_dom"/>
</dbReference>
<keyword evidence="1" id="KW-1015">Disulfide bond</keyword>
<dbReference type="PROSITE" id="PS00514">
    <property type="entry name" value="FIBRINOGEN_C_1"/>
    <property type="match status" value="1"/>
</dbReference>
<dbReference type="SMART" id="SM00186">
    <property type="entry name" value="FBG"/>
    <property type="match status" value="2"/>
</dbReference>
<dbReference type="Proteomes" id="UP000001554">
    <property type="component" value="Unplaced"/>
</dbReference>
<feature type="compositionally biased region" description="Pro residues" evidence="2">
    <location>
        <begin position="64"/>
        <end position="81"/>
    </location>
</feature>
<dbReference type="OMA" id="WIRVPEY"/>
<feature type="compositionally biased region" description="Polar residues" evidence="2">
    <location>
        <begin position="115"/>
        <end position="126"/>
    </location>
</feature>
<dbReference type="NCBIfam" id="NF040941">
    <property type="entry name" value="GGGWT_bact"/>
    <property type="match status" value="1"/>
</dbReference>
<dbReference type="Gene3D" id="3.90.215.10">
    <property type="entry name" value="Gamma Fibrinogen, chain A, domain 1"/>
    <property type="match status" value="2"/>
</dbReference>
<dbReference type="InterPro" id="IPR014716">
    <property type="entry name" value="Fibrinogen_a/b/g_C_1"/>
</dbReference>
<dbReference type="Pfam" id="PF00147">
    <property type="entry name" value="Fibrinogen_C"/>
    <property type="match status" value="2"/>
</dbReference>
<dbReference type="InterPro" id="IPR050373">
    <property type="entry name" value="Fibrinogen_C-term_domain"/>
</dbReference>
<feature type="domain" description="Fibrinogen C-terminal" evidence="3">
    <location>
        <begin position="361"/>
        <end position="577"/>
    </location>
</feature>
<dbReference type="KEGG" id="bfo:118407816"/>
<dbReference type="Pfam" id="PF01391">
    <property type="entry name" value="Collagen"/>
    <property type="match status" value="1"/>
</dbReference>
<sequence length="577" mass="62644">MGWGPEDSATFWNSGEVHHRAKRASKRSTANANAVLSIVRNKLQRLGCLSGTSGNFCSKLKGPVGPPGPQGPPGAPGPQGPSGPAGNDGNDGTDGQQGPSGPQGPVGPPGRPGQCSCTESTTTAGPQVTPEAPQVTPAVTTAAAPPTVVDCSALYASGQTTSGVYSLGSGVQAYCDMLTATGGGWTVIQRRQHGSVPFNRTWEEYKLGFGNTSGEYWLGNDNIHLLTSQENFTLRVDLVDWGDQMAYAEYSFFRVSGESDQYRLHISGYSGTAGDSMGYNNRQRFSTVDRDNDAYSSRDCSQRFGQGGWWFNSCGSSNLNGQNCRPWYSCPFLQGVVWDDWRGVGYPLKSVSMKIRPTAFTPEVTITTDCSAIYASGNTTSGVYTLTSGVQVYCDMDTVEGGGWTVIQRRQDGSVPFNRTWEEYKRGFGNLSGEYWLGNDNIHLLTSQTDYTLRVDLMDWEGNSSYAVYSFFSVSGESDQYRLHISGYSGTAGDSLSNNGQRFSTVDRDNDAWSGYHCSQQLGQGGWWHSACSFSYLNGRYLGNCGDSCSYLQGVVWVEWTGRYYSLKSVSMKIRPN</sequence>
<dbReference type="GeneID" id="118407816"/>
<accession>A0A9J7HR55</accession>
<keyword evidence="4" id="KW-1185">Reference proteome</keyword>
<proteinExistence type="predicted"/>
<reference evidence="5" key="1">
    <citation type="submission" date="2025-08" db="UniProtKB">
        <authorList>
            <consortium name="RefSeq"/>
        </authorList>
    </citation>
    <scope>IDENTIFICATION</scope>
    <source>
        <strain evidence="5">S238N-H82</strain>
        <tissue evidence="5">Testes</tissue>
    </source>
</reference>
<feature type="domain" description="Fibrinogen C-terminal" evidence="3">
    <location>
        <begin position="142"/>
        <end position="359"/>
    </location>
</feature>
<dbReference type="SUPFAM" id="SSF56496">
    <property type="entry name" value="Fibrinogen C-terminal domain-like"/>
    <property type="match status" value="2"/>
</dbReference>
<evidence type="ECO:0000313" key="4">
    <source>
        <dbReference type="Proteomes" id="UP000001554"/>
    </source>
</evidence>